<dbReference type="GO" id="GO:0005737">
    <property type="term" value="C:cytoplasm"/>
    <property type="evidence" value="ECO:0007669"/>
    <property type="project" value="TreeGrafter"/>
</dbReference>
<dbReference type="PANTHER" id="PTHR32419">
    <property type="entry name" value="GLUTATHIONYL-HYDROQUINONE REDUCTASE"/>
    <property type="match status" value="1"/>
</dbReference>
<dbReference type="SUPFAM" id="SSF47616">
    <property type="entry name" value="GST C-terminal domain-like"/>
    <property type="match status" value="1"/>
</dbReference>
<dbReference type="InterPro" id="IPR036249">
    <property type="entry name" value="Thioredoxin-like_sf"/>
</dbReference>
<dbReference type="Gene3D" id="1.20.1050.10">
    <property type="match status" value="1"/>
</dbReference>
<dbReference type="Gene3D" id="3.40.30.10">
    <property type="entry name" value="Glutaredoxin"/>
    <property type="match status" value="1"/>
</dbReference>
<proteinExistence type="predicted"/>
<dbReference type="AlphaFoldDB" id="A0A173VQH3"/>
<dbReference type="SUPFAM" id="SSF52833">
    <property type="entry name" value="Thioredoxin-like"/>
    <property type="match status" value="1"/>
</dbReference>
<organism evidence="1 2">
    <name type="scientific">Roseburia inulinivorans</name>
    <dbReference type="NCBI Taxonomy" id="360807"/>
    <lineage>
        <taxon>Bacteria</taxon>
        <taxon>Bacillati</taxon>
        <taxon>Bacillota</taxon>
        <taxon>Clostridia</taxon>
        <taxon>Lachnospirales</taxon>
        <taxon>Lachnospiraceae</taxon>
        <taxon>Roseburia</taxon>
    </lineage>
</organism>
<dbReference type="RefSeq" id="WP_055171887.1">
    <property type="nucleotide sequence ID" value="NZ_CYXX01000038.1"/>
</dbReference>
<dbReference type="InterPro" id="IPR016639">
    <property type="entry name" value="GST_Omega/GSH"/>
</dbReference>
<dbReference type="EMBL" id="CYXX01000038">
    <property type="protein sequence ID" value="CUN29532.1"/>
    <property type="molecule type" value="Genomic_DNA"/>
</dbReference>
<evidence type="ECO:0000313" key="1">
    <source>
        <dbReference type="EMBL" id="CUN29532.1"/>
    </source>
</evidence>
<gene>
    <name evidence="1" type="ORF">ERS852444_03322</name>
</gene>
<dbReference type="GO" id="GO:0004364">
    <property type="term" value="F:glutathione transferase activity"/>
    <property type="evidence" value="ECO:0007669"/>
    <property type="project" value="InterPro"/>
</dbReference>
<dbReference type="InterPro" id="IPR036282">
    <property type="entry name" value="Glutathione-S-Trfase_C_sf"/>
</dbReference>
<sequence>MAEYIEVNGRQIRVRPTETVSEVDQYGNFHRQPNHFTKGFGPGENPVEKDRYILFWAKGCHWSNRASITRELLGLQDAIKVEIVGWDDDAYEKPLGWEFINSPDHINPETGAQFLSELYYNADPEYTGRATVPSFVDYKEKKVVNNDYHRLTNYLEVDFKPFQKPDAPDLYPEELREEIDKLNWWLFENVNNAVYRAQFAQSLQAFSDAYETFFAGLDAMEARLEQQRFLFGDYVTDSDIRLYVTLARFDVAYSRNIGPCKKRLVDYKNLWGYARDLYQIPAFYHNTYFKDFAASVDLSKADPDYWESTYYDIVIPDTDFDAIWKTPTGREHLSKDPANKLKIPNDFYKPWN</sequence>
<accession>A0A173VQH3</accession>
<dbReference type="Pfam" id="PF13410">
    <property type="entry name" value="GST_C_2"/>
    <property type="match status" value="1"/>
</dbReference>
<protein>
    <submittedName>
        <fullName evidence="1">Uncharacterized protein</fullName>
    </submittedName>
</protein>
<name>A0A173VQH3_9FIRM</name>
<dbReference type="Proteomes" id="UP000095453">
    <property type="component" value="Unassembled WGS sequence"/>
</dbReference>
<dbReference type="PANTHER" id="PTHR32419:SF6">
    <property type="entry name" value="GLUTATHIONE S-TRANSFERASE OMEGA-LIKE 1-RELATED"/>
    <property type="match status" value="1"/>
</dbReference>
<reference evidence="1 2" key="1">
    <citation type="submission" date="2015-09" db="EMBL/GenBank/DDBJ databases">
        <authorList>
            <consortium name="Pathogen Informatics"/>
        </authorList>
    </citation>
    <scope>NUCLEOTIDE SEQUENCE [LARGE SCALE GENOMIC DNA]</scope>
    <source>
        <strain evidence="1 2">2789STDY5608887</strain>
    </source>
</reference>
<evidence type="ECO:0000313" key="2">
    <source>
        <dbReference type="Proteomes" id="UP000095453"/>
    </source>
</evidence>